<proteinExistence type="predicted"/>
<keyword evidence="1" id="KW-0472">Membrane</keyword>
<keyword evidence="1" id="KW-1133">Transmembrane helix</keyword>
<evidence type="ECO:0000313" key="2">
    <source>
        <dbReference type="EMBL" id="AMC92809.1"/>
    </source>
</evidence>
<protein>
    <recommendedName>
        <fullName evidence="4">DUF4320 domain-containing protein</fullName>
    </recommendedName>
</protein>
<feature type="transmembrane region" description="Helical" evidence="1">
    <location>
        <begin position="12"/>
        <end position="32"/>
    </location>
</feature>
<gene>
    <name evidence="2" type="ORF">AOC36_02055</name>
</gene>
<sequence>MFKAEKSVVVDFLTVFIWGMITIFMVVFLIVFKQVSDNNHFSAYASSVISRHGGLTQKAKSVIDAYSENHYNGRYFIESEIQEAQHYGTPLTFIISNNTKVLYFDIPIRIQFSGSATSRIR</sequence>
<dbReference type="EMBL" id="CP013213">
    <property type="protein sequence ID" value="AMC92809.1"/>
    <property type="molecule type" value="Genomic_DNA"/>
</dbReference>
<evidence type="ECO:0000256" key="1">
    <source>
        <dbReference type="SAM" id="Phobius"/>
    </source>
</evidence>
<name>A0A0X8GYK8_9FIRM</name>
<evidence type="ECO:0008006" key="4">
    <source>
        <dbReference type="Google" id="ProtNLM"/>
    </source>
</evidence>
<reference evidence="2 3" key="1">
    <citation type="submission" date="2015-10" db="EMBL/GenBank/DDBJ databases">
        <title>Erysipelothrix larvae sp. LV19 isolated from the larval gut of the rhinoceros beetle, Trypoxylus dichotomus.</title>
        <authorList>
            <person name="Lim S."/>
            <person name="Kim B.-C."/>
        </authorList>
    </citation>
    <scope>NUCLEOTIDE SEQUENCE [LARGE SCALE GENOMIC DNA]</scope>
    <source>
        <strain evidence="2 3">LV19</strain>
    </source>
</reference>
<dbReference type="Proteomes" id="UP000063781">
    <property type="component" value="Chromosome"/>
</dbReference>
<keyword evidence="1" id="KW-0812">Transmembrane</keyword>
<dbReference type="RefSeq" id="WP_067630727.1">
    <property type="nucleotide sequence ID" value="NZ_CP013213.1"/>
</dbReference>
<evidence type="ECO:0000313" key="3">
    <source>
        <dbReference type="Proteomes" id="UP000063781"/>
    </source>
</evidence>
<accession>A0A0X8GYK8</accession>
<keyword evidence="3" id="KW-1185">Reference proteome</keyword>
<dbReference type="OrthoDB" id="2974419at2"/>
<dbReference type="KEGG" id="erl:AOC36_02055"/>
<dbReference type="STRING" id="1514105.AOC36_02055"/>
<dbReference type="AlphaFoldDB" id="A0A0X8GYK8"/>
<organism evidence="2 3">
    <name type="scientific">Erysipelothrix larvae</name>
    <dbReference type="NCBI Taxonomy" id="1514105"/>
    <lineage>
        <taxon>Bacteria</taxon>
        <taxon>Bacillati</taxon>
        <taxon>Bacillota</taxon>
        <taxon>Erysipelotrichia</taxon>
        <taxon>Erysipelotrichales</taxon>
        <taxon>Erysipelotrichaceae</taxon>
        <taxon>Erysipelothrix</taxon>
    </lineage>
</organism>